<keyword evidence="5 10" id="KW-1133">Transmembrane helix</keyword>
<feature type="transmembrane region" description="Helical" evidence="10">
    <location>
        <begin position="191"/>
        <end position="211"/>
    </location>
</feature>
<reference evidence="11 12" key="1">
    <citation type="submission" date="2024-08" db="EMBL/GenBank/DDBJ databases">
        <title>Insights into the chromosomal genome structure of Flemingia macrophylla.</title>
        <authorList>
            <person name="Ding Y."/>
            <person name="Zhao Y."/>
            <person name="Bi W."/>
            <person name="Wu M."/>
            <person name="Zhao G."/>
            <person name="Gong Y."/>
            <person name="Li W."/>
            <person name="Zhang P."/>
        </authorList>
    </citation>
    <scope>NUCLEOTIDE SEQUENCE [LARGE SCALE GENOMIC DNA]</scope>
    <source>
        <strain evidence="11">DYQJB</strain>
        <tissue evidence="11">Leaf</tissue>
    </source>
</reference>
<gene>
    <name evidence="11" type="ORF">Fmac_023128</name>
</gene>
<sequence length="561" mass="63228">MNRLMQSERGAAKVGSFHHSFLEKSKEKLLPKRDYRDFNLINEDETKRSFLDALSDRVVRLHDGSKDFASKLYEMGRNDRRKVVFAMKAGLSLAIVSLVIYIKEKQLSKYSIWAILTVVVVFEFSIGATLNKGFNRALGTVSAGVLALGIAQLSVVVGSTFEELIIVVSIFIAGFCANFMKLYPAMKQYEYGFRVFLLTFCIVLVSGRHGLQFLSTAFYRLILIGVGAGVSLSVNICIYPIWSGEDLHKLVVKNFNGVAASLEGCVNGYLQCVEYERVPSKILVYQASDDPLYSGYRAAVQSSTQEETLVDFALWEPPHGPYKMFNYPWRSYVKVSGALRHCAFMVMAMHGCILSEIQSPPEKRMVFYEELQKVGIEGAKVLRQLGSKVERMEKLSTVDILLDVHEAAEQLQMKIDRLSFLLVNYESWEEAAKQKHKESEQPENLVDVKDKENKQPEITSLSEVTSDRKLKIRIEPPTPESTLPQTATKSFLSRTHLSFLGDGLVNEPESKVYESASSLSLATFASNLIEFVARLQNLVDEFHDLSEKANFKDPLEQPLLK</sequence>
<keyword evidence="7 10" id="KW-0472">Membrane</keyword>
<keyword evidence="8" id="KW-0407">Ion channel</keyword>
<name>A0ABD1LKN9_9FABA</name>
<keyword evidence="6" id="KW-0406">Ion transport</keyword>
<evidence type="ECO:0000256" key="3">
    <source>
        <dbReference type="ARBA" id="ARBA00022448"/>
    </source>
</evidence>
<protein>
    <recommendedName>
        <fullName evidence="13">Aluminum-activated malate transporter 4</fullName>
    </recommendedName>
</protein>
<keyword evidence="4 10" id="KW-0812">Transmembrane</keyword>
<feature type="transmembrane region" description="Helical" evidence="10">
    <location>
        <begin position="110"/>
        <end position="130"/>
    </location>
</feature>
<feature type="transmembrane region" description="Helical" evidence="10">
    <location>
        <begin position="83"/>
        <end position="104"/>
    </location>
</feature>
<evidence type="ECO:0000256" key="2">
    <source>
        <dbReference type="ARBA" id="ARBA00007079"/>
    </source>
</evidence>
<feature type="transmembrane region" description="Helical" evidence="10">
    <location>
        <begin position="164"/>
        <end position="184"/>
    </location>
</feature>
<evidence type="ECO:0000313" key="11">
    <source>
        <dbReference type="EMBL" id="KAL2324070.1"/>
    </source>
</evidence>
<dbReference type="InterPro" id="IPR020966">
    <property type="entry name" value="ALMT"/>
</dbReference>
<dbReference type="GO" id="GO:0016020">
    <property type="term" value="C:membrane"/>
    <property type="evidence" value="ECO:0007669"/>
    <property type="project" value="UniProtKB-SubCell"/>
</dbReference>
<feature type="transmembrane region" description="Helical" evidence="10">
    <location>
        <begin position="217"/>
        <end position="242"/>
    </location>
</feature>
<feature type="region of interest" description="Disordered" evidence="9">
    <location>
        <begin position="433"/>
        <end position="453"/>
    </location>
</feature>
<accession>A0ABD1LKN9</accession>
<evidence type="ECO:0000313" key="12">
    <source>
        <dbReference type="Proteomes" id="UP001603857"/>
    </source>
</evidence>
<evidence type="ECO:0000256" key="9">
    <source>
        <dbReference type="SAM" id="MobiDB-lite"/>
    </source>
</evidence>
<dbReference type="Pfam" id="PF11744">
    <property type="entry name" value="ALMT"/>
    <property type="match status" value="1"/>
</dbReference>
<dbReference type="PANTHER" id="PTHR31086">
    <property type="entry name" value="ALUMINUM-ACTIVATED MALATE TRANSPORTER 10"/>
    <property type="match status" value="1"/>
</dbReference>
<evidence type="ECO:0000256" key="6">
    <source>
        <dbReference type="ARBA" id="ARBA00023065"/>
    </source>
</evidence>
<comment type="subcellular location">
    <subcellularLocation>
        <location evidence="1">Membrane</location>
        <topology evidence="1">Multi-pass membrane protein</topology>
    </subcellularLocation>
</comment>
<evidence type="ECO:0000256" key="10">
    <source>
        <dbReference type="SAM" id="Phobius"/>
    </source>
</evidence>
<dbReference type="EMBL" id="JBGMDY010000008">
    <property type="protein sequence ID" value="KAL2324070.1"/>
    <property type="molecule type" value="Genomic_DNA"/>
</dbReference>
<evidence type="ECO:0000256" key="1">
    <source>
        <dbReference type="ARBA" id="ARBA00004141"/>
    </source>
</evidence>
<evidence type="ECO:0000256" key="8">
    <source>
        <dbReference type="ARBA" id="ARBA00023303"/>
    </source>
</evidence>
<keyword evidence="12" id="KW-1185">Reference proteome</keyword>
<comment type="similarity">
    <text evidence="2">Belongs to the aromatic acid exporter (TC 2.A.85) family.</text>
</comment>
<comment type="caution">
    <text evidence="11">The sequence shown here is derived from an EMBL/GenBank/DDBJ whole genome shotgun (WGS) entry which is preliminary data.</text>
</comment>
<organism evidence="11 12">
    <name type="scientific">Flemingia macrophylla</name>
    <dbReference type="NCBI Taxonomy" id="520843"/>
    <lineage>
        <taxon>Eukaryota</taxon>
        <taxon>Viridiplantae</taxon>
        <taxon>Streptophyta</taxon>
        <taxon>Embryophyta</taxon>
        <taxon>Tracheophyta</taxon>
        <taxon>Spermatophyta</taxon>
        <taxon>Magnoliopsida</taxon>
        <taxon>eudicotyledons</taxon>
        <taxon>Gunneridae</taxon>
        <taxon>Pentapetalae</taxon>
        <taxon>rosids</taxon>
        <taxon>fabids</taxon>
        <taxon>Fabales</taxon>
        <taxon>Fabaceae</taxon>
        <taxon>Papilionoideae</taxon>
        <taxon>50 kb inversion clade</taxon>
        <taxon>NPAAA clade</taxon>
        <taxon>indigoferoid/millettioid clade</taxon>
        <taxon>Phaseoleae</taxon>
        <taxon>Flemingia</taxon>
    </lineage>
</organism>
<evidence type="ECO:0000256" key="7">
    <source>
        <dbReference type="ARBA" id="ARBA00023136"/>
    </source>
</evidence>
<dbReference type="GO" id="GO:0034220">
    <property type="term" value="P:monoatomic ion transmembrane transport"/>
    <property type="evidence" value="ECO:0007669"/>
    <property type="project" value="UniProtKB-KW"/>
</dbReference>
<dbReference type="AlphaFoldDB" id="A0ABD1LKN9"/>
<evidence type="ECO:0000256" key="5">
    <source>
        <dbReference type="ARBA" id="ARBA00022989"/>
    </source>
</evidence>
<evidence type="ECO:0000256" key="4">
    <source>
        <dbReference type="ARBA" id="ARBA00022692"/>
    </source>
</evidence>
<proteinExistence type="inferred from homology"/>
<keyword evidence="3" id="KW-0813">Transport</keyword>
<evidence type="ECO:0008006" key="13">
    <source>
        <dbReference type="Google" id="ProtNLM"/>
    </source>
</evidence>
<dbReference type="Proteomes" id="UP001603857">
    <property type="component" value="Unassembled WGS sequence"/>
</dbReference>